<reference evidence="1" key="1">
    <citation type="submission" date="2013-08" db="EMBL/GenBank/DDBJ databases">
        <authorList>
            <person name="Mendez C."/>
            <person name="Richter M."/>
            <person name="Ferrer M."/>
            <person name="Sanchez J."/>
        </authorList>
    </citation>
    <scope>NUCLEOTIDE SEQUENCE</scope>
</reference>
<accession>T1AN15</accession>
<reference evidence="1" key="2">
    <citation type="journal article" date="2014" name="ISME J.">
        <title>Microbial stratification in low pH oxic and suboxic macroscopic growths along an acid mine drainage.</title>
        <authorList>
            <person name="Mendez-Garcia C."/>
            <person name="Mesa V."/>
            <person name="Sprenger R.R."/>
            <person name="Richter M."/>
            <person name="Diez M.S."/>
            <person name="Solano J."/>
            <person name="Bargiela R."/>
            <person name="Golyshina O.V."/>
            <person name="Manteca A."/>
            <person name="Ramos J.L."/>
            <person name="Gallego J.R."/>
            <person name="Llorente I."/>
            <person name="Martins Dos Santos V.A."/>
            <person name="Jensen O.N."/>
            <person name="Pelaez A.I."/>
            <person name="Sanchez J."/>
            <person name="Ferrer M."/>
        </authorList>
    </citation>
    <scope>NUCLEOTIDE SEQUENCE</scope>
</reference>
<dbReference type="EMBL" id="AUZZ01002833">
    <property type="protein sequence ID" value="EQD58772.1"/>
    <property type="molecule type" value="Genomic_DNA"/>
</dbReference>
<gene>
    <name evidence="1" type="ORF">B2A_04235</name>
</gene>
<evidence type="ECO:0000313" key="1">
    <source>
        <dbReference type="EMBL" id="EQD58772.1"/>
    </source>
</evidence>
<feature type="non-terminal residue" evidence="1">
    <location>
        <position position="1"/>
    </location>
</feature>
<protein>
    <submittedName>
        <fullName evidence="1">Uncharacterized protein</fullName>
    </submittedName>
</protein>
<dbReference type="AlphaFoldDB" id="T1AN15"/>
<sequence length="64" mass="7750">IYAIHNMKTREFVEERYKAIGKVFMRAKVLIRVPKIYPHHRGDFREMEGIMFALRVRDMSKKPN</sequence>
<proteinExistence type="predicted"/>
<name>T1AN15_9ZZZZ</name>
<comment type="caution">
    <text evidence="1">The sequence shown here is derived from an EMBL/GenBank/DDBJ whole genome shotgun (WGS) entry which is preliminary data.</text>
</comment>
<organism evidence="1">
    <name type="scientific">mine drainage metagenome</name>
    <dbReference type="NCBI Taxonomy" id="410659"/>
    <lineage>
        <taxon>unclassified sequences</taxon>
        <taxon>metagenomes</taxon>
        <taxon>ecological metagenomes</taxon>
    </lineage>
</organism>